<name>A0AAN6GPB0_9BASI</name>
<dbReference type="SUPFAM" id="SSF54001">
    <property type="entry name" value="Cysteine proteinases"/>
    <property type="match status" value="1"/>
</dbReference>
<protein>
    <recommendedName>
        <fullName evidence="5">Ubiquitin-like protease family profile domain-containing protein</fullName>
    </recommendedName>
</protein>
<evidence type="ECO:0000256" key="1">
    <source>
        <dbReference type="ARBA" id="ARBA00005234"/>
    </source>
</evidence>
<keyword evidence="2" id="KW-0645">Protease</keyword>
<reference evidence="6" key="1">
    <citation type="journal article" date="2023" name="PhytoFront">
        <title>Draft Genome Resources of Seven Strains of Tilletia horrida, Causal Agent of Kernel Smut of Rice.</title>
        <authorList>
            <person name="Khanal S."/>
            <person name="Antony Babu S."/>
            <person name="Zhou X.G."/>
        </authorList>
    </citation>
    <scope>NUCLEOTIDE SEQUENCE</scope>
    <source>
        <strain evidence="6">TX6</strain>
    </source>
</reference>
<evidence type="ECO:0000313" key="6">
    <source>
        <dbReference type="EMBL" id="KAK0544365.1"/>
    </source>
</evidence>
<keyword evidence="7" id="KW-1185">Reference proteome</keyword>
<keyword evidence="3" id="KW-0378">Hydrolase</keyword>
<feature type="domain" description="Ubiquitin-like protease family profile" evidence="5">
    <location>
        <begin position="15"/>
        <end position="190"/>
    </location>
</feature>
<comment type="similarity">
    <text evidence="1">Belongs to the peptidase C48 family.</text>
</comment>
<organism evidence="6 7">
    <name type="scientific">Tilletia horrida</name>
    <dbReference type="NCBI Taxonomy" id="155126"/>
    <lineage>
        <taxon>Eukaryota</taxon>
        <taxon>Fungi</taxon>
        <taxon>Dikarya</taxon>
        <taxon>Basidiomycota</taxon>
        <taxon>Ustilaginomycotina</taxon>
        <taxon>Exobasidiomycetes</taxon>
        <taxon>Tilletiales</taxon>
        <taxon>Tilletiaceae</taxon>
        <taxon>Tilletia</taxon>
    </lineage>
</organism>
<proteinExistence type="inferred from homology"/>
<dbReference type="InterPro" id="IPR038765">
    <property type="entry name" value="Papain-like_cys_pep_sf"/>
</dbReference>
<keyword evidence="4" id="KW-0788">Thiol protease</keyword>
<dbReference type="Proteomes" id="UP001176517">
    <property type="component" value="Unassembled WGS sequence"/>
</dbReference>
<dbReference type="EMBL" id="JAPDMZ010000287">
    <property type="protein sequence ID" value="KAK0544365.1"/>
    <property type="molecule type" value="Genomic_DNA"/>
</dbReference>
<comment type="caution">
    <text evidence="6">The sequence shown here is derived from an EMBL/GenBank/DDBJ whole genome shotgun (WGS) entry which is preliminary data.</text>
</comment>
<dbReference type="InterPro" id="IPR044613">
    <property type="entry name" value="Nep1/2-like"/>
</dbReference>
<dbReference type="Gene3D" id="3.40.395.10">
    <property type="entry name" value="Adenoviral Proteinase, Chain A"/>
    <property type="match status" value="1"/>
</dbReference>
<dbReference type="PANTHER" id="PTHR46468">
    <property type="entry name" value="SENTRIN-SPECIFIC PROTEASE 8"/>
    <property type="match status" value="1"/>
</dbReference>
<gene>
    <name evidence="6" type="ORF">OC846_006097</name>
</gene>
<evidence type="ECO:0000256" key="2">
    <source>
        <dbReference type="ARBA" id="ARBA00022670"/>
    </source>
</evidence>
<evidence type="ECO:0000259" key="5">
    <source>
        <dbReference type="PROSITE" id="PS50600"/>
    </source>
</evidence>
<dbReference type="GO" id="GO:0008234">
    <property type="term" value="F:cysteine-type peptidase activity"/>
    <property type="evidence" value="ECO:0007669"/>
    <property type="project" value="UniProtKB-KW"/>
</dbReference>
<dbReference type="InterPro" id="IPR003653">
    <property type="entry name" value="Peptidase_C48_C"/>
</dbReference>
<evidence type="ECO:0000256" key="4">
    <source>
        <dbReference type="ARBA" id="ARBA00022807"/>
    </source>
</evidence>
<dbReference type="GO" id="GO:0000338">
    <property type="term" value="P:protein deneddylation"/>
    <property type="evidence" value="ECO:0007669"/>
    <property type="project" value="TreeGrafter"/>
</dbReference>
<sequence>MANSDDPVAFSFNGSTVYDSDIQTLAPEEWVGDAIIMLLFSLLEEEAHSSDIELWSPAVVQLLCTTDESSLDPSTASSLFPPKRKINILPNSSTMSSHWSLLLIYSPPSSSHTTAYHFDSMEPHNAHAAARSNANFASAFDRMPTQIRAVGQGGWSTTSDQGDAGAGAVLQSQENAWDCGVYVLALTNGLVHRLSQSSIGGGRDERAQLERVISEVVEANGSPAFIESWRSSFCAWVRKWQEEANGGGGVWDKMEEVVEALGPWAPHE</sequence>
<evidence type="ECO:0000256" key="3">
    <source>
        <dbReference type="ARBA" id="ARBA00022801"/>
    </source>
</evidence>
<accession>A0AAN6GPB0</accession>
<dbReference type="GO" id="GO:0019784">
    <property type="term" value="F:deNEDDylase activity"/>
    <property type="evidence" value="ECO:0007669"/>
    <property type="project" value="InterPro"/>
</dbReference>
<dbReference type="GO" id="GO:0006508">
    <property type="term" value="P:proteolysis"/>
    <property type="evidence" value="ECO:0007669"/>
    <property type="project" value="UniProtKB-KW"/>
</dbReference>
<evidence type="ECO:0000313" key="7">
    <source>
        <dbReference type="Proteomes" id="UP001176517"/>
    </source>
</evidence>
<dbReference type="PROSITE" id="PS50600">
    <property type="entry name" value="ULP_PROTEASE"/>
    <property type="match status" value="1"/>
</dbReference>
<dbReference type="PANTHER" id="PTHR46468:SF1">
    <property type="entry name" value="SENTRIN-SPECIFIC PROTEASE 8"/>
    <property type="match status" value="1"/>
</dbReference>
<dbReference type="AlphaFoldDB" id="A0AAN6GPB0"/>